<evidence type="ECO:0000256" key="3">
    <source>
        <dbReference type="ARBA" id="ARBA00022692"/>
    </source>
</evidence>
<name>A0A447N2W0_SALET</name>
<dbReference type="PANTHER" id="PTHR32282:SF27">
    <property type="entry name" value="PENICILLIN-BINDING PROTEIN 1A"/>
    <property type="match status" value="1"/>
</dbReference>
<keyword evidence="1" id="KW-0328">Glycosyltransferase</keyword>
<keyword evidence="2" id="KW-0808">Transferase</keyword>
<evidence type="ECO:0000256" key="1">
    <source>
        <dbReference type="ARBA" id="ARBA00022676"/>
    </source>
</evidence>
<evidence type="ECO:0000256" key="4">
    <source>
        <dbReference type="ARBA" id="ARBA00022960"/>
    </source>
</evidence>
<dbReference type="AlphaFoldDB" id="A0A447N2W0"/>
<keyword evidence="6" id="KW-1133">Transmembrane helix</keyword>
<organism evidence="9 10">
    <name type="scientific">Salmonella enterica I</name>
    <dbReference type="NCBI Taxonomy" id="59201"/>
    <lineage>
        <taxon>Bacteria</taxon>
        <taxon>Pseudomonadati</taxon>
        <taxon>Pseudomonadota</taxon>
        <taxon>Gammaproteobacteria</taxon>
        <taxon>Enterobacterales</taxon>
        <taxon>Enterobacteriaceae</taxon>
        <taxon>Salmonella</taxon>
    </lineage>
</organism>
<dbReference type="GO" id="GO:0009252">
    <property type="term" value="P:peptidoglycan biosynthetic process"/>
    <property type="evidence" value="ECO:0007669"/>
    <property type="project" value="UniProtKB-KW"/>
</dbReference>
<dbReference type="GO" id="GO:0008955">
    <property type="term" value="F:peptidoglycan glycosyltransferase activity"/>
    <property type="evidence" value="ECO:0007669"/>
    <property type="project" value="TreeGrafter"/>
</dbReference>
<keyword evidence="8" id="KW-0961">Cell wall biogenesis/degradation</keyword>
<dbReference type="PANTHER" id="PTHR32282">
    <property type="entry name" value="BINDING PROTEIN TRANSPEPTIDASE, PUTATIVE-RELATED"/>
    <property type="match status" value="1"/>
</dbReference>
<evidence type="ECO:0000313" key="10">
    <source>
        <dbReference type="Proteomes" id="UP000282086"/>
    </source>
</evidence>
<keyword evidence="7" id="KW-0472">Membrane</keyword>
<dbReference type="GO" id="GO:0030288">
    <property type="term" value="C:outer membrane-bounded periplasmic space"/>
    <property type="evidence" value="ECO:0007669"/>
    <property type="project" value="TreeGrafter"/>
</dbReference>
<accession>A0A447N2W0</accession>
<keyword evidence="3" id="KW-0812">Transmembrane</keyword>
<keyword evidence="5" id="KW-0573">Peptidoglycan synthesis</keyword>
<evidence type="ECO:0000313" key="9">
    <source>
        <dbReference type="EMBL" id="VDZ97592.1"/>
    </source>
</evidence>
<sequence>MANGGFLIDPYFISKIENDQGGVIFEAKPKIACPECDIPVIYGNTQKSDVLENTNVEEVAVSQEQQNSAVPMPELEQANQALVAQNGTQEYAPHVINTPLAFLIKSALNTNIFGEPGWMGTGWRAARDLKRRDIGGKTGTTNSSKDAWFSGYGPGVVTSVWIGFDDHRRDLGRTTASGAIKDQISGYEGGAKSAQPAWDAYMKAVLEGVPEQPLTPPPGIVTVNIDRSTGQLASGGNSREEYFIEGTQPTQQAVHEVGTTIIDNGETHELF</sequence>
<evidence type="ECO:0000256" key="7">
    <source>
        <dbReference type="ARBA" id="ARBA00023136"/>
    </source>
</evidence>
<dbReference type="EMBL" id="LR134140">
    <property type="protein sequence ID" value="VDZ97592.1"/>
    <property type="molecule type" value="Genomic_DNA"/>
</dbReference>
<dbReference type="Gene3D" id="3.40.710.10">
    <property type="entry name" value="DD-peptidase/beta-lactamase superfamily"/>
    <property type="match status" value="1"/>
</dbReference>
<dbReference type="GO" id="GO:0008360">
    <property type="term" value="P:regulation of cell shape"/>
    <property type="evidence" value="ECO:0007669"/>
    <property type="project" value="UniProtKB-KW"/>
</dbReference>
<dbReference type="SUPFAM" id="SSF56601">
    <property type="entry name" value="beta-lactamase/transpeptidase-like"/>
    <property type="match status" value="1"/>
</dbReference>
<reference evidence="9 10" key="1">
    <citation type="submission" date="2018-12" db="EMBL/GenBank/DDBJ databases">
        <authorList>
            <consortium name="Pathogen Informatics"/>
        </authorList>
    </citation>
    <scope>NUCLEOTIDE SEQUENCE [LARGE SCALE GENOMIC DNA]</scope>
    <source>
        <strain evidence="9 10">NCTC129</strain>
    </source>
</reference>
<evidence type="ECO:0000256" key="8">
    <source>
        <dbReference type="ARBA" id="ARBA00023316"/>
    </source>
</evidence>
<evidence type="ECO:0000256" key="5">
    <source>
        <dbReference type="ARBA" id="ARBA00022984"/>
    </source>
</evidence>
<dbReference type="InterPro" id="IPR050396">
    <property type="entry name" value="Glycosyltr_51/Transpeptidase"/>
</dbReference>
<protein>
    <submittedName>
        <fullName evidence="9">Penicillin-binding protein 1A</fullName>
    </submittedName>
</protein>
<proteinExistence type="predicted"/>
<dbReference type="GO" id="GO:0071555">
    <property type="term" value="P:cell wall organization"/>
    <property type="evidence" value="ECO:0007669"/>
    <property type="project" value="UniProtKB-KW"/>
</dbReference>
<evidence type="ECO:0000256" key="6">
    <source>
        <dbReference type="ARBA" id="ARBA00022989"/>
    </source>
</evidence>
<gene>
    <name evidence="9" type="primary">mrcA_1</name>
    <name evidence="9" type="ORF">NCTC129_03816</name>
</gene>
<evidence type="ECO:0000256" key="2">
    <source>
        <dbReference type="ARBA" id="ARBA00022679"/>
    </source>
</evidence>
<dbReference type="InterPro" id="IPR012338">
    <property type="entry name" value="Beta-lactam/transpept-like"/>
</dbReference>
<keyword evidence="4" id="KW-0133">Cell shape</keyword>
<dbReference type="Proteomes" id="UP000282086">
    <property type="component" value="Chromosome"/>
</dbReference>